<evidence type="ECO:0000259" key="5">
    <source>
        <dbReference type="PROSITE" id="PS50977"/>
    </source>
</evidence>
<dbReference type="GeneID" id="57346302"/>
<dbReference type="InterPro" id="IPR036271">
    <property type="entry name" value="Tet_transcr_reg_TetR-rel_C_sf"/>
</dbReference>
<dbReference type="AlphaFoldDB" id="A0A7Y6TSV8"/>
<evidence type="ECO:0000256" key="4">
    <source>
        <dbReference type="PROSITE-ProRule" id="PRU00335"/>
    </source>
</evidence>
<dbReference type="InterPro" id="IPR011075">
    <property type="entry name" value="TetR_C"/>
</dbReference>
<dbReference type="Pfam" id="PF16859">
    <property type="entry name" value="TetR_C_11"/>
    <property type="match status" value="1"/>
</dbReference>
<keyword evidence="2 4" id="KW-0238">DNA-binding</keyword>
<dbReference type="SUPFAM" id="SSF48498">
    <property type="entry name" value="Tetracyclin repressor-like, C-terminal domain"/>
    <property type="match status" value="1"/>
</dbReference>
<evidence type="ECO:0000313" key="8">
    <source>
        <dbReference type="Proteomes" id="UP000566985"/>
    </source>
</evidence>
<dbReference type="RefSeq" id="WP_031375936.1">
    <property type="nucleotide sequence ID" value="NZ_CAUQFK010000046.1"/>
</dbReference>
<keyword evidence="9" id="KW-1185">Reference proteome</keyword>
<dbReference type="Gene3D" id="1.10.10.60">
    <property type="entry name" value="Homeodomain-like"/>
    <property type="match status" value="1"/>
</dbReference>
<evidence type="ECO:0000256" key="2">
    <source>
        <dbReference type="ARBA" id="ARBA00023125"/>
    </source>
</evidence>
<dbReference type="PROSITE" id="PS50977">
    <property type="entry name" value="HTH_TETR_2"/>
    <property type="match status" value="1"/>
</dbReference>
<feature type="domain" description="HTH tetR-type" evidence="5">
    <location>
        <begin position="13"/>
        <end position="73"/>
    </location>
</feature>
<dbReference type="Gene3D" id="1.10.357.10">
    <property type="entry name" value="Tetracycline Repressor, domain 2"/>
    <property type="match status" value="1"/>
</dbReference>
<evidence type="ECO:0000256" key="1">
    <source>
        <dbReference type="ARBA" id="ARBA00023015"/>
    </source>
</evidence>
<sequence>MAKEMIRQGGRSARIQQEVHRAVNQLLKTTDRAAITLPMIAERAGVTPSTLYRRWGDLSQLLADVAVARMRPIAEPEDTGEMIGDLTAFIVQYAEEMSSKVGREMLTDVIGSYSGDASQKCCGYTLQHLETLNSRALARGEPGFDVRQVIDGVVAPVMYHILFNDREVSAGYCQSLIQRLFGGAADRHLIAE</sequence>
<dbReference type="Proteomes" id="UP000566985">
    <property type="component" value="Unassembled WGS sequence"/>
</dbReference>
<dbReference type="InterPro" id="IPR001647">
    <property type="entry name" value="HTH_TetR"/>
</dbReference>
<proteinExistence type="predicted"/>
<evidence type="ECO:0000256" key="3">
    <source>
        <dbReference type="ARBA" id="ARBA00023163"/>
    </source>
</evidence>
<comment type="caution">
    <text evidence="7">The sequence shown here is derived from an EMBL/GenBank/DDBJ whole genome shotgun (WGS) entry which is preliminary data.</text>
</comment>
<evidence type="ECO:0000313" key="9">
    <source>
        <dbReference type="Proteomes" id="UP001468095"/>
    </source>
</evidence>
<dbReference type="Proteomes" id="UP001468095">
    <property type="component" value="Unassembled WGS sequence"/>
</dbReference>
<reference evidence="6 9" key="2">
    <citation type="submission" date="2024-04" db="EMBL/GenBank/DDBJ databases">
        <authorList>
            <person name="Suleimanova A.D."/>
            <person name="Pudova D.S."/>
            <person name="Shagimardanova E.I."/>
            <person name="Sharipova M.R."/>
        </authorList>
    </citation>
    <scope>NUCLEOTIDE SEQUENCE [LARGE SCALE GENOMIC DNA]</scope>
    <source>
        <strain evidence="6 9">3.1</strain>
    </source>
</reference>
<keyword evidence="3" id="KW-0804">Transcription</keyword>
<dbReference type="InterPro" id="IPR009057">
    <property type="entry name" value="Homeodomain-like_sf"/>
</dbReference>
<protein>
    <submittedName>
        <fullName evidence="7">TetR/AcrR family transcriptional regulator C-terminal ligand-binding domain-containing protein</fullName>
    </submittedName>
</protein>
<accession>A0A7Y6TSV8</accession>
<dbReference type="GO" id="GO:0003677">
    <property type="term" value="F:DNA binding"/>
    <property type="evidence" value="ECO:0007669"/>
    <property type="project" value="UniProtKB-UniRule"/>
</dbReference>
<name>A0A7Y6TSV8_9GAMM</name>
<evidence type="ECO:0000313" key="7">
    <source>
        <dbReference type="EMBL" id="NUY97651.1"/>
    </source>
</evidence>
<dbReference type="SUPFAM" id="SSF46689">
    <property type="entry name" value="Homeodomain-like"/>
    <property type="match status" value="1"/>
</dbReference>
<organism evidence="7 8">
    <name type="scientific">Pantoea brenneri</name>
    <dbReference type="NCBI Taxonomy" id="472694"/>
    <lineage>
        <taxon>Bacteria</taxon>
        <taxon>Pseudomonadati</taxon>
        <taxon>Pseudomonadota</taxon>
        <taxon>Gammaproteobacteria</taxon>
        <taxon>Enterobacterales</taxon>
        <taxon>Erwiniaceae</taxon>
        <taxon>Pantoea</taxon>
    </lineage>
</organism>
<dbReference type="EMBL" id="JABWPM010000016">
    <property type="protein sequence ID" value="NUY97651.1"/>
    <property type="molecule type" value="Genomic_DNA"/>
</dbReference>
<reference evidence="7 8" key="1">
    <citation type="submission" date="2020-05" db="EMBL/GenBank/DDBJ databases">
        <title>Whole Genome Sequences of Enterobacteriales Associated with the International Space Station.</title>
        <authorList>
            <person name="Bharadwaj A."/>
            <person name="Daudu R."/>
            <person name="Singh N."/>
            <person name="Wood J."/>
            <person name="Debieu M."/>
            <person name="Mason C."/>
            <person name="Wang C."/>
            <person name="Venkateswaran K."/>
        </authorList>
    </citation>
    <scope>NUCLEOTIDE SEQUENCE [LARGE SCALE GENOMIC DNA]</scope>
    <source>
        <strain evidence="7 8">IF5SW-B1</strain>
    </source>
</reference>
<keyword evidence="1" id="KW-0805">Transcription regulation</keyword>
<dbReference type="Pfam" id="PF00440">
    <property type="entry name" value="TetR_N"/>
    <property type="match status" value="1"/>
</dbReference>
<gene>
    <name evidence="6" type="ORF">AABB92_13415</name>
    <name evidence="7" type="ORF">HU668_14445</name>
</gene>
<feature type="DNA-binding region" description="H-T-H motif" evidence="4">
    <location>
        <begin position="36"/>
        <end position="55"/>
    </location>
</feature>
<evidence type="ECO:0000313" key="6">
    <source>
        <dbReference type="EMBL" id="MEL7696653.1"/>
    </source>
</evidence>
<dbReference type="EMBL" id="JBCGBG010000002">
    <property type="protein sequence ID" value="MEL7696653.1"/>
    <property type="molecule type" value="Genomic_DNA"/>
</dbReference>